<proteinExistence type="predicted"/>
<protein>
    <submittedName>
        <fullName evidence="1">Uncharacterized protein</fullName>
    </submittedName>
</protein>
<keyword evidence="2" id="KW-1185">Reference proteome</keyword>
<gene>
    <name evidence="1" type="ORF">PSTT_11991</name>
</gene>
<name>A0A2S4UY05_9BASI</name>
<evidence type="ECO:0000313" key="1">
    <source>
        <dbReference type="EMBL" id="POW02136.1"/>
    </source>
</evidence>
<evidence type="ECO:0000313" key="2">
    <source>
        <dbReference type="Proteomes" id="UP000239156"/>
    </source>
</evidence>
<reference evidence="1" key="1">
    <citation type="submission" date="2017-12" db="EMBL/GenBank/DDBJ databases">
        <title>Gene loss provides genomic basis for host adaptation in cereal stripe rust fungi.</title>
        <authorList>
            <person name="Xia C."/>
        </authorList>
    </citation>
    <scope>NUCLEOTIDE SEQUENCE [LARGE SCALE GENOMIC DNA]</scope>
    <source>
        <strain evidence="1">93-210</strain>
    </source>
</reference>
<dbReference type="AlphaFoldDB" id="A0A2S4UY05"/>
<dbReference type="Proteomes" id="UP000239156">
    <property type="component" value="Unassembled WGS sequence"/>
</dbReference>
<comment type="caution">
    <text evidence="1">The sequence shown here is derived from an EMBL/GenBank/DDBJ whole genome shotgun (WGS) entry which is preliminary data.</text>
</comment>
<sequence length="179" mass="20128">MPHFKHWHKSLIAFDESDDNFPLDMRTVIPLHKFMSGSAVLNTSICTHGQQLKPIGSSWPPQPTLGGSTHATLYLRSENLDLNHHHQHHSLRYPSLLKHIYPSNQTLPENLAWMTTPKSISGAAAQFKLGPEQENLYLIQTWWPKARATEFELADDSLGRRGPSLNRAAAPHMDLGAVI</sequence>
<organism evidence="1 2">
    <name type="scientific">Puccinia striiformis</name>
    <dbReference type="NCBI Taxonomy" id="27350"/>
    <lineage>
        <taxon>Eukaryota</taxon>
        <taxon>Fungi</taxon>
        <taxon>Dikarya</taxon>
        <taxon>Basidiomycota</taxon>
        <taxon>Pucciniomycotina</taxon>
        <taxon>Pucciniomycetes</taxon>
        <taxon>Pucciniales</taxon>
        <taxon>Pucciniaceae</taxon>
        <taxon>Puccinia</taxon>
    </lineage>
</organism>
<dbReference type="EMBL" id="PKSL01000147">
    <property type="protein sequence ID" value="POW02136.1"/>
    <property type="molecule type" value="Genomic_DNA"/>
</dbReference>
<accession>A0A2S4UY05</accession>
<dbReference type="VEuPathDB" id="FungiDB:PSTT_11991"/>